<dbReference type="Proteomes" id="UP000184300">
    <property type="component" value="Unassembled WGS sequence"/>
</dbReference>
<proteinExistence type="predicted"/>
<evidence type="ECO:0008006" key="4">
    <source>
        <dbReference type="Google" id="ProtNLM"/>
    </source>
</evidence>
<dbReference type="EMBL" id="KV878897">
    <property type="protein sequence ID" value="OJJ84290.1"/>
    <property type="molecule type" value="Genomic_DNA"/>
</dbReference>
<evidence type="ECO:0000256" key="1">
    <source>
        <dbReference type="SAM" id="SignalP"/>
    </source>
</evidence>
<evidence type="ECO:0000313" key="3">
    <source>
        <dbReference type="Proteomes" id="UP000184300"/>
    </source>
</evidence>
<protein>
    <recommendedName>
        <fullName evidence="4">AA1-like domain-containing protein</fullName>
    </recommendedName>
</protein>
<evidence type="ECO:0000313" key="2">
    <source>
        <dbReference type="EMBL" id="OJJ84290.1"/>
    </source>
</evidence>
<sequence length="102" mass="11290">MQLSSITAALSLFSLALAQGRTYHLTLDIDTSAQELDVEAHRCTNLDDPIFARNARIEPSTPQIYFFFYEPHCEGGLSNVAPRPEWNVGVSDFEVGSVLCRG</sequence>
<dbReference type="RefSeq" id="XP_022400988.1">
    <property type="nucleotide sequence ID" value="XM_022544577.1"/>
</dbReference>
<name>A0A1L9VK87_ASPGL</name>
<feature type="signal peptide" evidence="1">
    <location>
        <begin position="1"/>
        <end position="18"/>
    </location>
</feature>
<gene>
    <name evidence="2" type="ORF">ASPGLDRAFT_35566</name>
</gene>
<feature type="chain" id="PRO_5012363581" description="AA1-like domain-containing protein" evidence="1">
    <location>
        <begin position="19"/>
        <end position="102"/>
    </location>
</feature>
<organism evidence="2 3">
    <name type="scientific">Aspergillus glaucus CBS 516.65</name>
    <dbReference type="NCBI Taxonomy" id="1160497"/>
    <lineage>
        <taxon>Eukaryota</taxon>
        <taxon>Fungi</taxon>
        <taxon>Dikarya</taxon>
        <taxon>Ascomycota</taxon>
        <taxon>Pezizomycotina</taxon>
        <taxon>Eurotiomycetes</taxon>
        <taxon>Eurotiomycetidae</taxon>
        <taxon>Eurotiales</taxon>
        <taxon>Aspergillaceae</taxon>
        <taxon>Aspergillus</taxon>
        <taxon>Aspergillus subgen. Aspergillus</taxon>
    </lineage>
</organism>
<reference evidence="3" key="1">
    <citation type="journal article" date="2017" name="Genome Biol.">
        <title>Comparative genomics reveals high biological diversity and specific adaptations in the industrially and medically important fungal genus Aspergillus.</title>
        <authorList>
            <person name="de Vries R.P."/>
            <person name="Riley R."/>
            <person name="Wiebenga A."/>
            <person name="Aguilar-Osorio G."/>
            <person name="Amillis S."/>
            <person name="Uchima C.A."/>
            <person name="Anderluh G."/>
            <person name="Asadollahi M."/>
            <person name="Askin M."/>
            <person name="Barry K."/>
            <person name="Battaglia E."/>
            <person name="Bayram O."/>
            <person name="Benocci T."/>
            <person name="Braus-Stromeyer S.A."/>
            <person name="Caldana C."/>
            <person name="Canovas D."/>
            <person name="Cerqueira G.C."/>
            <person name="Chen F."/>
            <person name="Chen W."/>
            <person name="Choi C."/>
            <person name="Clum A."/>
            <person name="Dos Santos R.A."/>
            <person name="Damasio A.R."/>
            <person name="Diallinas G."/>
            <person name="Emri T."/>
            <person name="Fekete E."/>
            <person name="Flipphi M."/>
            <person name="Freyberg S."/>
            <person name="Gallo A."/>
            <person name="Gournas C."/>
            <person name="Habgood R."/>
            <person name="Hainaut M."/>
            <person name="Harispe M.L."/>
            <person name="Henrissat B."/>
            <person name="Hilden K.S."/>
            <person name="Hope R."/>
            <person name="Hossain A."/>
            <person name="Karabika E."/>
            <person name="Karaffa L."/>
            <person name="Karanyi Z."/>
            <person name="Krasevec N."/>
            <person name="Kuo A."/>
            <person name="Kusch H."/>
            <person name="LaButti K."/>
            <person name="Lagendijk E.L."/>
            <person name="Lapidus A."/>
            <person name="Levasseur A."/>
            <person name="Lindquist E."/>
            <person name="Lipzen A."/>
            <person name="Logrieco A.F."/>
            <person name="MacCabe A."/>
            <person name="Maekelae M.R."/>
            <person name="Malavazi I."/>
            <person name="Melin P."/>
            <person name="Meyer V."/>
            <person name="Mielnichuk N."/>
            <person name="Miskei M."/>
            <person name="Molnar A.P."/>
            <person name="Mule G."/>
            <person name="Ngan C.Y."/>
            <person name="Orejas M."/>
            <person name="Orosz E."/>
            <person name="Ouedraogo J.P."/>
            <person name="Overkamp K.M."/>
            <person name="Park H.-S."/>
            <person name="Perrone G."/>
            <person name="Piumi F."/>
            <person name="Punt P.J."/>
            <person name="Ram A.F."/>
            <person name="Ramon A."/>
            <person name="Rauscher S."/>
            <person name="Record E."/>
            <person name="Riano-Pachon D.M."/>
            <person name="Robert V."/>
            <person name="Roehrig J."/>
            <person name="Ruller R."/>
            <person name="Salamov A."/>
            <person name="Salih N.S."/>
            <person name="Samson R.A."/>
            <person name="Sandor E."/>
            <person name="Sanguinetti M."/>
            <person name="Schuetze T."/>
            <person name="Sepcic K."/>
            <person name="Shelest E."/>
            <person name="Sherlock G."/>
            <person name="Sophianopoulou V."/>
            <person name="Squina F.M."/>
            <person name="Sun H."/>
            <person name="Susca A."/>
            <person name="Todd R.B."/>
            <person name="Tsang A."/>
            <person name="Unkles S.E."/>
            <person name="van de Wiele N."/>
            <person name="van Rossen-Uffink D."/>
            <person name="Oliveira J.V."/>
            <person name="Vesth T.C."/>
            <person name="Visser J."/>
            <person name="Yu J.-H."/>
            <person name="Zhou M."/>
            <person name="Andersen M.R."/>
            <person name="Archer D.B."/>
            <person name="Baker S.E."/>
            <person name="Benoit I."/>
            <person name="Brakhage A.A."/>
            <person name="Braus G.H."/>
            <person name="Fischer R."/>
            <person name="Frisvad J.C."/>
            <person name="Goldman G.H."/>
            <person name="Houbraken J."/>
            <person name="Oakley B."/>
            <person name="Pocsi I."/>
            <person name="Scazzocchio C."/>
            <person name="Seiboth B."/>
            <person name="vanKuyk P.A."/>
            <person name="Wortman J."/>
            <person name="Dyer P.S."/>
            <person name="Grigoriev I.V."/>
        </authorList>
    </citation>
    <scope>NUCLEOTIDE SEQUENCE [LARGE SCALE GENOMIC DNA]</scope>
    <source>
        <strain evidence="3">CBS 516.65</strain>
    </source>
</reference>
<accession>A0A1L9VK87</accession>
<dbReference type="GeneID" id="34460838"/>
<dbReference type="AlphaFoldDB" id="A0A1L9VK87"/>
<dbReference type="VEuPathDB" id="FungiDB:ASPGLDRAFT_35566"/>
<keyword evidence="3" id="KW-1185">Reference proteome</keyword>
<keyword evidence="1" id="KW-0732">Signal</keyword>